<evidence type="ECO:0000313" key="2">
    <source>
        <dbReference type="EnsemblPlants" id="ORUFI10G12670.1"/>
    </source>
</evidence>
<dbReference type="HOGENOM" id="CLU_1470464_0_0_1"/>
<name>A0A0E0QZW8_ORYRU</name>
<feature type="compositionally biased region" description="Basic and acidic residues" evidence="1">
    <location>
        <begin position="115"/>
        <end position="127"/>
    </location>
</feature>
<reference evidence="2" key="2">
    <citation type="submission" date="2015-06" db="UniProtKB">
        <authorList>
            <consortium name="EnsemblPlants"/>
        </authorList>
    </citation>
    <scope>IDENTIFICATION</scope>
</reference>
<dbReference type="Proteomes" id="UP000008022">
    <property type="component" value="Unassembled WGS sequence"/>
</dbReference>
<evidence type="ECO:0000256" key="1">
    <source>
        <dbReference type="SAM" id="MobiDB-lite"/>
    </source>
</evidence>
<feature type="compositionally biased region" description="Basic and acidic residues" evidence="1">
    <location>
        <begin position="146"/>
        <end position="156"/>
    </location>
</feature>
<dbReference type="AlphaFoldDB" id="A0A0E0QZW8"/>
<proteinExistence type="predicted"/>
<feature type="region of interest" description="Disordered" evidence="1">
    <location>
        <begin position="115"/>
        <end position="184"/>
    </location>
</feature>
<dbReference type="EnsemblPlants" id="ORUFI10G12670.1">
    <property type="protein sequence ID" value="ORUFI10G12670.1"/>
    <property type="gene ID" value="ORUFI10G12670"/>
</dbReference>
<evidence type="ECO:0000313" key="3">
    <source>
        <dbReference type="Proteomes" id="UP000008022"/>
    </source>
</evidence>
<reference evidence="3" key="1">
    <citation type="submission" date="2013-06" db="EMBL/GenBank/DDBJ databases">
        <authorList>
            <person name="Zhao Q."/>
        </authorList>
    </citation>
    <scope>NUCLEOTIDE SEQUENCE</scope>
    <source>
        <strain evidence="3">cv. W1943</strain>
    </source>
</reference>
<feature type="compositionally biased region" description="Basic and acidic residues" evidence="1">
    <location>
        <begin position="164"/>
        <end position="177"/>
    </location>
</feature>
<dbReference type="Gramene" id="ORUFI10G12670.1">
    <property type="protein sequence ID" value="ORUFI10G12670.1"/>
    <property type="gene ID" value="ORUFI10G12670"/>
</dbReference>
<keyword evidence="3" id="KW-1185">Reference proteome</keyword>
<organism evidence="2 3">
    <name type="scientific">Oryza rufipogon</name>
    <name type="common">Brownbeard rice</name>
    <name type="synonym">Asian wild rice</name>
    <dbReference type="NCBI Taxonomy" id="4529"/>
    <lineage>
        <taxon>Eukaryota</taxon>
        <taxon>Viridiplantae</taxon>
        <taxon>Streptophyta</taxon>
        <taxon>Embryophyta</taxon>
        <taxon>Tracheophyta</taxon>
        <taxon>Spermatophyta</taxon>
        <taxon>Magnoliopsida</taxon>
        <taxon>Liliopsida</taxon>
        <taxon>Poales</taxon>
        <taxon>Poaceae</taxon>
        <taxon>BOP clade</taxon>
        <taxon>Oryzoideae</taxon>
        <taxon>Oryzeae</taxon>
        <taxon>Oryzinae</taxon>
        <taxon>Oryza</taxon>
    </lineage>
</organism>
<accession>A0A0E0QZW8</accession>
<sequence>MAPRRFSNEDSKHRVKLLGPRSRHLTRAAAADECHRRGLGFADFIGVGRKRLSRVHGRHGGRDHAAAAQGIPRQDVLHHQEVSAFVVGAVALITAPFAVPPASFAHDIGRAVAKRAEHDGGHGRGEAEAAGGEVGPRGGGEDVEVKEEHGHREGGAARRGAAGGEEKSVCEREEGKESVMTWPR</sequence>
<protein>
    <submittedName>
        <fullName evidence="2">Uncharacterized protein</fullName>
    </submittedName>
</protein>
<dbReference type="STRING" id="4529.A0A0E0QZW8"/>